<dbReference type="EMBL" id="ATCN01000234">
    <property type="protein sequence ID" value="EPR79478.1"/>
    <property type="molecule type" value="Genomic_DNA"/>
</dbReference>
<dbReference type="SUPFAM" id="SSF103473">
    <property type="entry name" value="MFS general substrate transporter"/>
    <property type="match status" value="1"/>
</dbReference>
<name>S7XU81_SPRLO</name>
<dbReference type="VEuPathDB" id="MicrosporidiaDB:SLOPH_1825"/>
<keyword evidence="1" id="KW-0472">Membrane</keyword>
<evidence type="ECO:0000313" key="2">
    <source>
        <dbReference type="EMBL" id="EPR79478.1"/>
    </source>
</evidence>
<keyword evidence="3" id="KW-1185">Reference proteome</keyword>
<feature type="transmembrane region" description="Helical" evidence="1">
    <location>
        <begin position="54"/>
        <end position="73"/>
    </location>
</feature>
<feature type="transmembrane region" description="Helical" evidence="1">
    <location>
        <begin position="423"/>
        <end position="443"/>
    </location>
</feature>
<feature type="transmembrane region" description="Helical" evidence="1">
    <location>
        <begin position="359"/>
        <end position="380"/>
    </location>
</feature>
<feature type="transmembrane region" description="Helical" evidence="1">
    <location>
        <begin position="267"/>
        <end position="286"/>
    </location>
</feature>
<dbReference type="InterPro" id="IPR036259">
    <property type="entry name" value="MFS_trans_sf"/>
</dbReference>
<feature type="transmembrane region" description="Helical" evidence="1">
    <location>
        <begin position="392"/>
        <end position="411"/>
    </location>
</feature>
<dbReference type="HOGENOM" id="CLU_051363_0_0_1"/>
<comment type="caution">
    <text evidence="2">The sequence shown here is derived from an EMBL/GenBank/DDBJ whole genome shotgun (WGS) entry which is preliminary data.</text>
</comment>
<feature type="transmembrane region" description="Helical" evidence="1">
    <location>
        <begin position="306"/>
        <end position="325"/>
    </location>
</feature>
<reference evidence="3" key="1">
    <citation type="journal article" date="2013" name="PLoS Genet.">
        <title>The genome of Spraguea lophii and the basis of host-microsporidian interactions.</title>
        <authorList>
            <person name="Campbell S.E."/>
            <person name="Williams T.A."/>
            <person name="Yousuf A."/>
            <person name="Soanes D.M."/>
            <person name="Paszkiewicz K.H."/>
            <person name="Williams B.A.P."/>
        </authorList>
    </citation>
    <scope>NUCLEOTIDE SEQUENCE [LARGE SCALE GENOMIC DNA]</scope>
    <source>
        <strain evidence="3">42_110</strain>
    </source>
</reference>
<dbReference type="OMA" id="CFRIYID"/>
<feature type="transmembrane region" description="Helical" evidence="1">
    <location>
        <begin position="172"/>
        <end position="191"/>
    </location>
</feature>
<dbReference type="OrthoDB" id="2191737at2759"/>
<keyword evidence="1" id="KW-1133">Transmembrane helix</keyword>
<gene>
    <name evidence="2" type="ORF">SLOPH_1825</name>
</gene>
<evidence type="ECO:0000256" key="1">
    <source>
        <dbReference type="SAM" id="Phobius"/>
    </source>
</evidence>
<feature type="transmembrane region" description="Helical" evidence="1">
    <location>
        <begin position="331"/>
        <end position="352"/>
    </location>
</feature>
<feature type="transmembrane region" description="Helical" evidence="1">
    <location>
        <begin position="12"/>
        <end position="34"/>
    </location>
</feature>
<dbReference type="AlphaFoldDB" id="S7XU81"/>
<proteinExistence type="predicted"/>
<evidence type="ECO:0000313" key="3">
    <source>
        <dbReference type="Proteomes" id="UP000014978"/>
    </source>
</evidence>
<protein>
    <submittedName>
        <fullName evidence="2">Uncharacterized protein</fullName>
    </submittedName>
</protein>
<dbReference type="Proteomes" id="UP000014978">
    <property type="component" value="Unassembled WGS sequence"/>
</dbReference>
<accession>S7XU81</accession>
<sequence>MLSINISTKHIFMSDITSFYSFTFLRNITPIVPFLTPYLIQNKKIANKDVHNKLIPWFFISSLLLALSGSFLVRAVGNKMCILIDTVCDLALNVIFLMMPNESIVFGALGCFLHGVSTSLASISKCIVYEIEPEKQKRNYIISNYNLIKKLCSLGAAWFAQDMYFSCGTNKPSLYTTMMFLVGSLVSGMFIPENKGVQKVRDNIFVSFYNNGVFNTLGEIYYPKVLFFSLIQIIGSSLYISFSIYSSNVFIERRKNIDVSSGMLGKIFYNITMPFRLLSFVFVKVFSLFDKEITYSPKYEKNTLIFGYIDGLAKAISLVITYFLVAKNYSLFTLITINISLVIFLIITKFFLGKVSSLTNSYICFVLGSTAANTLLQIAHTGINKEKKIEELVSFNLVIASIIHISISYIARWKEATAQKKMYYYVGTSMILFALSLCSLAFVKF</sequence>
<dbReference type="InParanoid" id="S7XU81"/>
<feature type="transmembrane region" description="Helical" evidence="1">
    <location>
        <begin position="225"/>
        <end position="247"/>
    </location>
</feature>
<keyword evidence="1" id="KW-0812">Transmembrane</keyword>
<organism evidence="2 3">
    <name type="scientific">Spraguea lophii (strain 42_110)</name>
    <name type="common">Microsporidian parasite</name>
    <dbReference type="NCBI Taxonomy" id="1358809"/>
    <lineage>
        <taxon>Eukaryota</taxon>
        <taxon>Fungi</taxon>
        <taxon>Fungi incertae sedis</taxon>
        <taxon>Microsporidia</taxon>
        <taxon>Spragueidae</taxon>
        <taxon>Spraguea</taxon>
    </lineage>
</organism>